<gene>
    <name evidence="1" type="ORF">O53_373</name>
</gene>
<reference evidence="1 2" key="1">
    <citation type="journal article" date="2013" name="Genome Announc.">
        <title>Whole-Genome Sequence of Microcystis aeruginosa TAIHU98, a Nontoxic Bloom-Forming Strain Isolated from Taihu Lake, China.</title>
        <authorList>
            <person name="Yang C."/>
            <person name="Zhang W."/>
            <person name="Ren M."/>
            <person name="Song L."/>
            <person name="Li T."/>
            <person name="Zhao J."/>
        </authorList>
    </citation>
    <scope>NUCLEOTIDE SEQUENCE [LARGE SCALE GENOMIC DNA]</scope>
    <source>
        <strain evidence="1 2">TAIHU98</strain>
    </source>
</reference>
<proteinExistence type="predicted"/>
<name>L7E9S5_MICAE</name>
<comment type="caution">
    <text evidence="1">The sequence shown here is derived from an EMBL/GenBank/DDBJ whole genome shotgun (WGS) entry which is preliminary data.</text>
</comment>
<protein>
    <submittedName>
        <fullName evidence="1">Uncharacterized protein</fullName>
    </submittedName>
</protein>
<dbReference type="Proteomes" id="UP000010932">
    <property type="component" value="Unassembled WGS sequence"/>
</dbReference>
<evidence type="ECO:0000313" key="1">
    <source>
        <dbReference type="EMBL" id="ELP55774.1"/>
    </source>
</evidence>
<evidence type="ECO:0000313" key="2">
    <source>
        <dbReference type="Proteomes" id="UP000010932"/>
    </source>
</evidence>
<accession>L7E9S5</accession>
<sequence length="38" mass="4563">MKRLWKSYGNWARSSPFCWVESVGWVERINGLKKTSQF</sequence>
<organism evidence="1 2">
    <name type="scientific">Microcystis aeruginosa TAIHU98</name>
    <dbReference type="NCBI Taxonomy" id="1134457"/>
    <lineage>
        <taxon>Bacteria</taxon>
        <taxon>Bacillati</taxon>
        <taxon>Cyanobacteriota</taxon>
        <taxon>Cyanophyceae</taxon>
        <taxon>Oscillatoriophycideae</taxon>
        <taxon>Chroococcales</taxon>
        <taxon>Microcystaceae</taxon>
        <taxon>Microcystis</taxon>
    </lineage>
</organism>
<dbReference type="AlphaFoldDB" id="L7E9S5"/>
<dbReference type="EMBL" id="ANKQ01000001">
    <property type="protein sequence ID" value="ELP55774.1"/>
    <property type="molecule type" value="Genomic_DNA"/>
</dbReference>
<dbReference type="PATRIC" id="fig|1134457.3.peg.452"/>